<name>A0ACC1BIW9_9ROSI</name>
<protein>
    <submittedName>
        <fullName evidence="1">Uncharacterized protein</fullName>
    </submittedName>
</protein>
<evidence type="ECO:0000313" key="1">
    <source>
        <dbReference type="EMBL" id="KAJ0098840.1"/>
    </source>
</evidence>
<dbReference type="Proteomes" id="UP001164250">
    <property type="component" value="Chromosome 4"/>
</dbReference>
<accession>A0ACC1BIW9</accession>
<proteinExistence type="predicted"/>
<keyword evidence="2" id="KW-1185">Reference proteome</keyword>
<comment type="caution">
    <text evidence="1">The sequence shown here is derived from an EMBL/GenBank/DDBJ whole genome shotgun (WGS) entry which is preliminary data.</text>
</comment>
<dbReference type="EMBL" id="CM047900">
    <property type="protein sequence ID" value="KAJ0098840.1"/>
    <property type="molecule type" value="Genomic_DNA"/>
</dbReference>
<sequence length="130" mass="14850">MLIPLMELSQRLVKHGIRVTFVNTYDNRKRIVNALAMKDDKGNQIHLVSVALRLESPDIMSQQEQLLEAGLRIMQRKAEELIEEINASDNDKVTCVLADPLLTWNSKEKDVSVVTNHACHEHSAHRIYHA</sequence>
<organism evidence="1 2">
    <name type="scientific">Pistacia atlantica</name>
    <dbReference type="NCBI Taxonomy" id="434234"/>
    <lineage>
        <taxon>Eukaryota</taxon>
        <taxon>Viridiplantae</taxon>
        <taxon>Streptophyta</taxon>
        <taxon>Embryophyta</taxon>
        <taxon>Tracheophyta</taxon>
        <taxon>Spermatophyta</taxon>
        <taxon>Magnoliopsida</taxon>
        <taxon>eudicotyledons</taxon>
        <taxon>Gunneridae</taxon>
        <taxon>Pentapetalae</taxon>
        <taxon>rosids</taxon>
        <taxon>malvids</taxon>
        <taxon>Sapindales</taxon>
        <taxon>Anacardiaceae</taxon>
        <taxon>Pistacia</taxon>
    </lineage>
</organism>
<gene>
    <name evidence="1" type="ORF">Patl1_21713</name>
</gene>
<evidence type="ECO:0000313" key="2">
    <source>
        <dbReference type="Proteomes" id="UP001164250"/>
    </source>
</evidence>
<reference evidence="2" key="1">
    <citation type="journal article" date="2023" name="G3 (Bethesda)">
        <title>Genome assembly and association tests identify interacting loci associated with vigor, precocity, and sex in interspecific pistachio rootstocks.</title>
        <authorList>
            <person name="Palmer W."/>
            <person name="Jacygrad E."/>
            <person name="Sagayaradj S."/>
            <person name="Cavanaugh K."/>
            <person name="Han R."/>
            <person name="Bertier L."/>
            <person name="Beede B."/>
            <person name="Kafkas S."/>
            <person name="Golino D."/>
            <person name="Preece J."/>
            <person name="Michelmore R."/>
        </authorList>
    </citation>
    <scope>NUCLEOTIDE SEQUENCE [LARGE SCALE GENOMIC DNA]</scope>
</reference>